<gene>
    <name evidence="2" type="ORF">RchiOBHm_Chr2g0093991</name>
</gene>
<proteinExistence type="predicted"/>
<name>A0A2P6RKD6_ROSCH</name>
<dbReference type="Gramene" id="PRQ46902">
    <property type="protein sequence ID" value="PRQ46902"/>
    <property type="gene ID" value="RchiOBHm_Chr2g0093991"/>
</dbReference>
<sequence length="123" mass="13550">MVRPKTSVLVAKAGRGQKLKSQEKSGGEDGGFGEDGFSSGSGFVGRGEGKEFDRDPEFAEIMGACLDDPQKARSKMEERLRKKRNKILLTKSGVDIGTKEPLILDVLINALTQRSSEFFFFFD</sequence>
<feature type="region of interest" description="Disordered" evidence="1">
    <location>
        <begin position="1"/>
        <end position="51"/>
    </location>
</feature>
<dbReference type="EMBL" id="PDCK01000040">
    <property type="protein sequence ID" value="PRQ46902.1"/>
    <property type="molecule type" value="Genomic_DNA"/>
</dbReference>
<evidence type="ECO:0000313" key="2">
    <source>
        <dbReference type="EMBL" id="PRQ46902.1"/>
    </source>
</evidence>
<dbReference type="AlphaFoldDB" id="A0A2P6RKD6"/>
<accession>A0A2P6RKD6</accession>
<evidence type="ECO:0000256" key="1">
    <source>
        <dbReference type="SAM" id="MobiDB-lite"/>
    </source>
</evidence>
<keyword evidence="3" id="KW-1185">Reference proteome</keyword>
<dbReference type="Proteomes" id="UP000238479">
    <property type="component" value="Chromosome 2"/>
</dbReference>
<protein>
    <submittedName>
        <fullName evidence="2">Uncharacterized protein</fullName>
    </submittedName>
</protein>
<organism evidence="2 3">
    <name type="scientific">Rosa chinensis</name>
    <name type="common">China rose</name>
    <dbReference type="NCBI Taxonomy" id="74649"/>
    <lineage>
        <taxon>Eukaryota</taxon>
        <taxon>Viridiplantae</taxon>
        <taxon>Streptophyta</taxon>
        <taxon>Embryophyta</taxon>
        <taxon>Tracheophyta</taxon>
        <taxon>Spermatophyta</taxon>
        <taxon>Magnoliopsida</taxon>
        <taxon>eudicotyledons</taxon>
        <taxon>Gunneridae</taxon>
        <taxon>Pentapetalae</taxon>
        <taxon>rosids</taxon>
        <taxon>fabids</taxon>
        <taxon>Rosales</taxon>
        <taxon>Rosaceae</taxon>
        <taxon>Rosoideae</taxon>
        <taxon>Rosoideae incertae sedis</taxon>
        <taxon>Rosa</taxon>
    </lineage>
</organism>
<dbReference type="STRING" id="74649.A0A2P6RKD6"/>
<reference evidence="2 3" key="1">
    <citation type="journal article" date="2018" name="Nat. Genet.">
        <title>The Rosa genome provides new insights in the design of modern roses.</title>
        <authorList>
            <person name="Bendahmane M."/>
        </authorList>
    </citation>
    <scope>NUCLEOTIDE SEQUENCE [LARGE SCALE GENOMIC DNA]</scope>
    <source>
        <strain evidence="3">cv. Old Blush</strain>
    </source>
</reference>
<dbReference type="PANTHER" id="PTHR46737:SF3">
    <property type="entry name" value="OXIDOREDUCTASE_TRANSITION METAL ION-BINDING PROTEIN (DUF3531)"/>
    <property type="match status" value="1"/>
</dbReference>
<evidence type="ECO:0000313" key="3">
    <source>
        <dbReference type="Proteomes" id="UP000238479"/>
    </source>
</evidence>
<dbReference type="PANTHER" id="PTHR46737">
    <property type="entry name" value="OS02G0827600 PROTEIN"/>
    <property type="match status" value="1"/>
</dbReference>
<comment type="caution">
    <text evidence="2">The sequence shown here is derived from an EMBL/GenBank/DDBJ whole genome shotgun (WGS) entry which is preliminary data.</text>
</comment>